<reference evidence="1" key="1">
    <citation type="journal article" date="2020" name="Nature">
        <title>Giant virus diversity and host interactions through global metagenomics.</title>
        <authorList>
            <person name="Schulz F."/>
            <person name="Roux S."/>
            <person name="Paez-Espino D."/>
            <person name="Jungbluth S."/>
            <person name="Walsh D.A."/>
            <person name="Denef V.J."/>
            <person name="McMahon K.D."/>
            <person name="Konstantinidis K.T."/>
            <person name="Eloe-Fadrosh E.A."/>
            <person name="Kyrpides N.C."/>
            <person name="Woyke T."/>
        </authorList>
    </citation>
    <scope>NUCLEOTIDE SEQUENCE</scope>
    <source>
        <strain evidence="1">GVMAG-M-3300023184-120</strain>
    </source>
</reference>
<proteinExistence type="predicted"/>
<sequence length="302" mass="34674">MFTTAYLKINQSNQIKMTMASPQTMKLAADMFRQADKDADRAAIEFRKKVRKNKKEKKEKDAAEKKSLLAMAKIFSVAEKNAKNKNKAQANKLRIRTSIEKTLNRMITFKNVFGVQPFQEFQEFVELDEVYPETIIKDLDNDFTTAPSTPRLSVMVQDIVHAFEGVECVDEIVQAYDEIVQLKEKEVEVVVDKLVVDELVTEELVQVVEEPVQVVEEKEEPVQVVEEPVQVVEEPVQVVEEPVQVVLEELVEEPVQAVEEPVQVVEEPIQEKAEEEFIVVKSKRSKAPIVVREYTLRSRRSL</sequence>
<organism evidence="1">
    <name type="scientific">viral metagenome</name>
    <dbReference type="NCBI Taxonomy" id="1070528"/>
    <lineage>
        <taxon>unclassified sequences</taxon>
        <taxon>metagenomes</taxon>
        <taxon>organismal metagenomes</taxon>
    </lineage>
</organism>
<dbReference type="EMBL" id="MN739969">
    <property type="protein sequence ID" value="QHT80448.1"/>
    <property type="molecule type" value="Genomic_DNA"/>
</dbReference>
<accession>A0A6C0HII3</accession>
<dbReference type="AlphaFoldDB" id="A0A6C0HII3"/>
<evidence type="ECO:0000313" key="1">
    <source>
        <dbReference type="EMBL" id="QHT80448.1"/>
    </source>
</evidence>
<protein>
    <submittedName>
        <fullName evidence="1">Uncharacterized protein</fullName>
    </submittedName>
</protein>
<name>A0A6C0HII3_9ZZZZ</name>